<reference evidence="1 2" key="1">
    <citation type="submission" date="2019-03" db="EMBL/GenBank/DDBJ databases">
        <title>Single cell metagenomics reveals metabolic interactions within the superorganism composed of flagellate Streblomastix strix and complex community of Bacteroidetes bacteria on its surface.</title>
        <authorList>
            <person name="Treitli S.C."/>
            <person name="Kolisko M."/>
            <person name="Husnik F."/>
            <person name="Keeling P."/>
            <person name="Hampl V."/>
        </authorList>
    </citation>
    <scope>NUCLEOTIDE SEQUENCE [LARGE SCALE GENOMIC DNA]</scope>
    <source>
        <strain evidence="1">ST1C</strain>
    </source>
</reference>
<dbReference type="InterPro" id="IPR052055">
    <property type="entry name" value="Hepadnavirus_pol/RT"/>
</dbReference>
<comment type="caution">
    <text evidence="1">The sequence shown here is derived from an EMBL/GenBank/DDBJ whole genome shotgun (WGS) entry which is preliminary data.</text>
</comment>
<sequence length="192" mass="21730">GVTNRIPDSLSRLATSGDYSLHQEVFEEALRSLRTRPSIDMFANRKNRKLKRFVSLTLDNWAVGQDCMSLPWKGELPYLHPPLPMIQATLNKVREENVAALIVVPNWPSQSWWPSLMELSTNYVNLGKSADVLKPGGRMRKAKKHLPPGELLAVRLEVTEERNCSNGYFRKGNSLMMQHNKLLMDGIAFGAD</sequence>
<feature type="non-terminal residue" evidence="1">
    <location>
        <position position="1"/>
    </location>
</feature>
<feature type="non-terminal residue" evidence="1">
    <location>
        <position position="192"/>
    </location>
</feature>
<dbReference type="AlphaFoldDB" id="A0A5J4PUD1"/>
<evidence type="ECO:0000313" key="2">
    <source>
        <dbReference type="Proteomes" id="UP000324800"/>
    </source>
</evidence>
<dbReference type="Proteomes" id="UP000324800">
    <property type="component" value="Unassembled WGS sequence"/>
</dbReference>
<gene>
    <name evidence="1" type="ORF">EZS28_055788</name>
</gene>
<name>A0A5J4PUD1_9EUKA</name>
<protein>
    <submittedName>
        <fullName evidence="1">Uncharacterized protein</fullName>
    </submittedName>
</protein>
<organism evidence="1 2">
    <name type="scientific">Streblomastix strix</name>
    <dbReference type="NCBI Taxonomy" id="222440"/>
    <lineage>
        <taxon>Eukaryota</taxon>
        <taxon>Metamonada</taxon>
        <taxon>Preaxostyla</taxon>
        <taxon>Oxymonadida</taxon>
        <taxon>Streblomastigidae</taxon>
        <taxon>Streblomastix</taxon>
    </lineage>
</organism>
<evidence type="ECO:0000313" key="1">
    <source>
        <dbReference type="EMBL" id="KAA6313246.1"/>
    </source>
</evidence>
<dbReference type="OrthoDB" id="2348824at2759"/>
<dbReference type="EMBL" id="SNRW01048400">
    <property type="protein sequence ID" value="KAA6313246.1"/>
    <property type="molecule type" value="Genomic_DNA"/>
</dbReference>
<dbReference type="PANTHER" id="PTHR33050">
    <property type="entry name" value="REVERSE TRANSCRIPTASE DOMAIN-CONTAINING PROTEIN"/>
    <property type="match status" value="1"/>
</dbReference>
<proteinExistence type="predicted"/>
<dbReference type="PANTHER" id="PTHR33050:SF7">
    <property type="entry name" value="RIBONUCLEASE H"/>
    <property type="match status" value="1"/>
</dbReference>
<accession>A0A5J4PUD1</accession>